<feature type="compositionally biased region" description="Low complexity" evidence="6">
    <location>
        <begin position="213"/>
        <end position="228"/>
    </location>
</feature>
<organism evidence="9 10">
    <name type="scientific">Shewanella atlantica</name>
    <dbReference type="NCBI Taxonomy" id="271099"/>
    <lineage>
        <taxon>Bacteria</taxon>
        <taxon>Pseudomonadati</taxon>
        <taxon>Pseudomonadota</taxon>
        <taxon>Gammaproteobacteria</taxon>
        <taxon>Alteromonadales</taxon>
        <taxon>Shewanellaceae</taxon>
        <taxon>Shewanella</taxon>
    </lineage>
</organism>
<dbReference type="GO" id="GO:0005886">
    <property type="term" value="C:plasma membrane"/>
    <property type="evidence" value="ECO:0007669"/>
    <property type="project" value="UniProtKB-SubCell"/>
</dbReference>
<dbReference type="InterPro" id="IPR010432">
    <property type="entry name" value="RDD"/>
</dbReference>
<evidence type="ECO:0000256" key="7">
    <source>
        <dbReference type="SAM" id="Phobius"/>
    </source>
</evidence>
<dbReference type="Proteomes" id="UP000282060">
    <property type="component" value="Unassembled WGS sequence"/>
</dbReference>
<keyword evidence="5 7" id="KW-0472">Membrane</keyword>
<feature type="transmembrane region" description="Helical" evidence="7">
    <location>
        <begin position="81"/>
        <end position="100"/>
    </location>
</feature>
<dbReference type="Pfam" id="PF06271">
    <property type="entry name" value="RDD"/>
    <property type="match status" value="1"/>
</dbReference>
<feature type="compositionally biased region" description="Polar residues" evidence="6">
    <location>
        <begin position="247"/>
        <end position="267"/>
    </location>
</feature>
<evidence type="ECO:0000256" key="2">
    <source>
        <dbReference type="ARBA" id="ARBA00022475"/>
    </source>
</evidence>
<feature type="transmembrane region" description="Helical" evidence="7">
    <location>
        <begin position="349"/>
        <end position="368"/>
    </location>
</feature>
<protein>
    <submittedName>
        <fullName evidence="9">RDD family protein</fullName>
    </submittedName>
</protein>
<gene>
    <name evidence="9" type="ORF">EKG39_00335</name>
</gene>
<evidence type="ECO:0000256" key="6">
    <source>
        <dbReference type="SAM" id="MobiDB-lite"/>
    </source>
</evidence>
<comment type="caution">
    <text evidence="9">The sequence shown here is derived from an EMBL/GenBank/DDBJ whole genome shotgun (WGS) entry which is preliminary data.</text>
</comment>
<evidence type="ECO:0000313" key="9">
    <source>
        <dbReference type="EMBL" id="RTR34164.1"/>
    </source>
</evidence>
<accession>A0A3S0K2E5</accession>
<keyword evidence="10" id="KW-1185">Reference proteome</keyword>
<dbReference type="PANTHER" id="PTHR36115">
    <property type="entry name" value="PROLINE-RICH ANTIGEN HOMOLOG-RELATED"/>
    <property type="match status" value="1"/>
</dbReference>
<feature type="domain" description="RDD" evidence="8">
    <location>
        <begin position="304"/>
        <end position="380"/>
    </location>
</feature>
<dbReference type="PANTHER" id="PTHR36115:SF6">
    <property type="entry name" value="PROLINE-RICH ANTIGEN HOMOLOG"/>
    <property type="match status" value="1"/>
</dbReference>
<reference evidence="9 10" key="1">
    <citation type="submission" date="2018-12" db="EMBL/GenBank/DDBJ databases">
        <authorList>
            <person name="Yu L."/>
        </authorList>
    </citation>
    <scope>NUCLEOTIDE SEQUENCE [LARGE SCALE GENOMIC DNA]</scope>
    <source>
        <strain evidence="9 10">HAW-EB5</strain>
    </source>
</reference>
<keyword evidence="4 7" id="KW-1133">Transmembrane helix</keyword>
<evidence type="ECO:0000256" key="3">
    <source>
        <dbReference type="ARBA" id="ARBA00022692"/>
    </source>
</evidence>
<evidence type="ECO:0000256" key="5">
    <source>
        <dbReference type="ARBA" id="ARBA00023136"/>
    </source>
</evidence>
<dbReference type="InterPro" id="IPR051791">
    <property type="entry name" value="Pra-immunoreactive"/>
</dbReference>
<keyword evidence="3 7" id="KW-0812">Transmembrane</keyword>
<dbReference type="RefSeq" id="WP_126503150.1">
    <property type="nucleotide sequence ID" value="NZ_RXNV01000001.1"/>
</dbReference>
<proteinExistence type="predicted"/>
<feature type="transmembrane region" description="Helical" evidence="7">
    <location>
        <begin position="300"/>
        <end position="318"/>
    </location>
</feature>
<evidence type="ECO:0000256" key="1">
    <source>
        <dbReference type="ARBA" id="ARBA00004651"/>
    </source>
</evidence>
<dbReference type="EMBL" id="RXNV01000001">
    <property type="protein sequence ID" value="RTR34164.1"/>
    <property type="molecule type" value="Genomic_DNA"/>
</dbReference>
<dbReference type="AlphaFoldDB" id="A0A3S0K2E5"/>
<keyword evidence="2" id="KW-1003">Cell membrane</keyword>
<evidence type="ECO:0000259" key="8">
    <source>
        <dbReference type="Pfam" id="PF06271"/>
    </source>
</evidence>
<evidence type="ECO:0000313" key="10">
    <source>
        <dbReference type="Proteomes" id="UP000282060"/>
    </source>
</evidence>
<feature type="region of interest" description="Disordered" evidence="6">
    <location>
        <begin position="209"/>
        <end position="280"/>
    </location>
</feature>
<evidence type="ECO:0000256" key="4">
    <source>
        <dbReference type="ARBA" id="ARBA00022989"/>
    </source>
</evidence>
<name>A0A3S0K2E5_9GAMM</name>
<sequence>MTKTIKETDPKTMVTPFAFEIAPQVLYTPLASPLKRGMAMAVDGLLISVLAEQAGWVFILLVGLTLLIQRKSYEIGKVLKWGLYLSMFVMMLWVTFENLVSTGADGETQESESYITAPSVGEVLGYLPEIIQFSMCEEITCAQTELGSLIKVLKQTNLAEAEQKAILIGAIKELALTHDEKAQLQRDISQAYPEQTIKKEVKQEVEPYVESSVEQGVQQEAAQQKGEVNGNHSGESEQALIDEEPVSTEQTRSIESLTHPSVGTAEQTEVEKSHLEQLEEEDGGGEYSLISWAKGILNDLGLGFGWAAFYFTVFTAWFDGQTLGKKLFRIRVIQLDGTGLSLWDAFGRYGGYGAGFATGLLGFLQIYWDANRQAIQDKISATVVVDLTKEKDESMVTLSYIEPLFTKEKADPAM</sequence>
<comment type="subcellular location">
    <subcellularLocation>
        <location evidence="1">Cell membrane</location>
        <topology evidence="1">Multi-pass membrane protein</topology>
    </subcellularLocation>
</comment>
<dbReference type="OrthoDB" id="9787732at2"/>
<feature type="transmembrane region" description="Helical" evidence="7">
    <location>
        <begin position="45"/>
        <end position="69"/>
    </location>
</feature>